<dbReference type="Gene3D" id="3.40.50.720">
    <property type="entry name" value="NAD(P)-binding Rossmann-like Domain"/>
    <property type="match status" value="1"/>
</dbReference>
<reference evidence="8" key="1">
    <citation type="submission" date="2023-03" db="EMBL/GenBank/DDBJ databases">
        <title>Massive genome expansion in bonnet fungi (Mycena s.s.) driven by repeated elements and novel gene families across ecological guilds.</title>
        <authorList>
            <consortium name="Lawrence Berkeley National Laboratory"/>
            <person name="Harder C.B."/>
            <person name="Miyauchi S."/>
            <person name="Viragh M."/>
            <person name="Kuo A."/>
            <person name="Thoen E."/>
            <person name="Andreopoulos B."/>
            <person name="Lu D."/>
            <person name="Skrede I."/>
            <person name="Drula E."/>
            <person name="Henrissat B."/>
            <person name="Morin E."/>
            <person name="Kohler A."/>
            <person name="Barry K."/>
            <person name="LaButti K."/>
            <person name="Morin E."/>
            <person name="Salamov A."/>
            <person name="Lipzen A."/>
            <person name="Mereny Z."/>
            <person name="Hegedus B."/>
            <person name="Baldrian P."/>
            <person name="Stursova M."/>
            <person name="Weitz H."/>
            <person name="Taylor A."/>
            <person name="Grigoriev I.V."/>
            <person name="Nagy L.G."/>
            <person name="Martin F."/>
            <person name="Kauserud H."/>
        </authorList>
    </citation>
    <scope>NUCLEOTIDE SEQUENCE</scope>
    <source>
        <strain evidence="8">9284</strain>
    </source>
</reference>
<organism evidence="8 9">
    <name type="scientific">Roridomyces roridus</name>
    <dbReference type="NCBI Taxonomy" id="1738132"/>
    <lineage>
        <taxon>Eukaryota</taxon>
        <taxon>Fungi</taxon>
        <taxon>Dikarya</taxon>
        <taxon>Basidiomycota</taxon>
        <taxon>Agaricomycotina</taxon>
        <taxon>Agaricomycetes</taxon>
        <taxon>Agaricomycetidae</taxon>
        <taxon>Agaricales</taxon>
        <taxon>Marasmiineae</taxon>
        <taxon>Mycenaceae</taxon>
        <taxon>Roridomyces</taxon>
    </lineage>
</organism>
<comment type="similarity">
    <text evidence="2 6">Belongs to the zinc-containing alcohol dehydrogenase family.</text>
</comment>
<evidence type="ECO:0000313" key="9">
    <source>
        <dbReference type="Proteomes" id="UP001221142"/>
    </source>
</evidence>
<name>A0AAD7C5C5_9AGAR</name>
<dbReference type="CDD" id="cd08254">
    <property type="entry name" value="hydroxyacyl_CoA_DH"/>
    <property type="match status" value="1"/>
</dbReference>
<evidence type="ECO:0000256" key="5">
    <source>
        <dbReference type="ARBA" id="ARBA00023002"/>
    </source>
</evidence>
<comment type="caution">
    <text evidence="8">The sequence shown here is derived from an EMBL/GenBank/DDBJ whole genome shotgun (WGS) entry which is preliminary data.</text>
</comment>
<dbReference type="SUPFAM" id="SSF51735">
    <property type="entry name" value="NAD(P)-binding Rossmann-fold domains"/>
    <property type="match status" value="1"/>
</dbReference>
<dbReference type="Pfam" id="PF00107">
    <property type="entry name" value="ADH_zinc_N"/>
    <property type="match status" value="1"/>
</dbReference>
<evidence type="ECO:0000256" key="6">
    <source>
        <dbReference type="RuleBase" id="RU361277"/>
    </source>
</evidence>
<dbReference type="InterPro" id="IPR013154">
    <property type="entry name" value="ADH-like_N"/>
</dbReference>
<evidence type="ECO:0000256" key="2">
    <source>
        <dbReference type="ARBA" id="ARBA00008072"/>
    </source>
</evidence>
<evidence type="ECO:0000313" key="8">
    <source>
        <dbReference type="EMBL" id="KAJ7639234.1"/>
    </source>
</evidence>
<dbReference type="SUPFAM" id="SSF50129">
    <property type="entry name" value="GroES-like"/>
    <property type="match status" value="1"/>
</dbReference>
<dbReference type="AlphaFoldDB" id="A0AAD7C5C5"/>
<dbReference type="InterPro" id="IPR036291">
    <property type="entry name" value="NAD(P)-bd_dom_sf"/>
</dbReference>
<dbReference type="InterPro" id="IPR002328">
    <property type="entry name" value="ADH_Zn_CS"/>
</dbReference>
<dbReference type="InterPro" id="IPR013149">
    <property type="entry name" value="ADH-like_C"/>
</dbReference>
<comment type="cofactor">
    <cofactor evidence="1 6">
        <name>Zn(2+)</name>
        <dbReference type="ChEBI" id="CHEBI:29105"/>
    </cofactor>
</comment>
<keyword evidence="9" id="KW-1185">Reference proteome</keyword>
<dbReference type="SMART" id="SM00829">
    <property type="entry name" value="PKS_ER"/>
    <property type="match status" value="1"/>
</dbReference>
<dbReference type="GO" id="GO:0005737">
    <property type="term" value="C:cytoplasm"/>
    <property type="evidence" value="ECO:0007669"/>
    <property type="project" value="TreeGrafter"/>
</dbReference>
<protein>
    <submittedName>
        <fullName evidence="8">N-benzyl-3-pyrrolidinol dehydrogenase</fullName>
    </submittedName>
</protein>
<dbReference type="InterPro" id="IPR020843">
    <property type="entry name" value="ER"/>
</dbReference>
<evidence type="ECO:0000256" key="1">
    <source>
        <dbReference type="ARBA" id="ARBA00001947"/>
    </source>
</evidence>
<dbReference type="EMBL" id="JARKIF010000005">
    <property type="protein sequence ID" value="KAJ7639234.1"/>
    <property type="molecule type" value="Genomic_DNA"/>
</dbReference>
<dbReference type="GO" id="GO:0004022">
    <property type="term" value="F:alcohol dehydrogenase (NAD+) activity"/>
    <property type="evidence" value="ECO:0007669"/>
    <property type="project" value="TreeGrafter"/>
</dbReference>
<sequence length="338" mass="35640">MFAAQYNPGDAQLTLRTDYPVPTPGPGQVLVKVAACGACHSDLAFIDGRAIPCPRVLGHEISGYVVKAGDEVAETFSPTTLYAVLAIHPHSQSRDGFPALFDSPGAGYDGGFADYVCVRADQLIPVPEGVSPELAAVAADAGINAYKFVVRSGGVDGSCKRTVLVIGVGGLGHQAVQIAAHFGATVYACDLKPEARAVALRLGATEAFSPAELDEKIKGGFKCDVAMDFVSRKATFEAAKSVLRNNFYSFPADPRLIIAGMTAETLEFSTMDTLAYNLTIVTPQYGSRADLEAVLELYAKGAVTPVVASYPLKEVNRVLDDLRGGRVLGRIVLVPGDE</sequence>
<gene>
    <name evidence="8" type="ORF">FB45DRAFT_1055389</name>
</gene>
<evidence type="ECO:0000259" key="7">
    <source>
        <dbReference type="SMART" id="SM00829"/>
    </source>
</evidence>
<dbReference type="PANTHER" id="PTHR42940">
    <property type="entry name" value="ALCOHOL DEHYDROGENASE 1-RELATED"/>
    <property type="match status" value="1"/>
</dbReference>
<accession>A0AAD7C5C5</accession>
<dbReference type="Proteomes" id="UP001221142">
    <property type="component" value="Unassembled WGS sequence"/>
</dbReference>
<evidence type="ECO:0000256" key="3">
    <source>
        <dbReference type="ARBA" id="ARBA00022723"/>
    </source>
</evidence>
<dbReference type="Pfam" id="PF08240">
    <property type="entry name" value="ADH_N"/>
    <property type="match status" value="1"/>
</dbReference>
<dbReference type="InterPro" id="IPR011032">
    <property type="entry name" value="GroES-like_sf"/>
</dbReference>
<dbReference type="Gene3D" id="3.90.180.10">
    <property type="entry name" value="Medium-chain alcohol dehydrogenases, catalytic domain"/>
    <property type="match status" value="1"/>
</dbReference>
<keyword evidence="4 6" id="KW-0862">Zinc</keyword>
<dbReference type="GO" id="GO:0008270">
    <property type="term" value="F:zinc ion binding"/>
    <property type="evidence" value="ECO:0007669"/>
    <property type="project" value="InterPro"/>
</dbReference>
<dbReference type="PROSITE" id="PS00059">
    <property type="entry name" value="ADH_ZINC"/>
    <property type="match status" value="1"/>
</dbReference>
<evidence type="ECO:0000256" key="4">
    <source>
        <dbReference type="ARBA" id="ARBA00022833"/>
    </source>
</evidence>
<keyword evidence="5" id="KW-0560">Oxidoreductase</keyword>
<keyword evidence="3 6" id="KW-0479">Metal-binding</keyword>
<dbReference type="PANTHER" id="PTHR42940:SF8">
    <property type="entry name" value="VACUOLAR PROTEIN SORTING-ASSOCIATED PROTEIN 11"/>
    <property type="match status" value="1"/>
</dbReference>
<proteinExistence type="inferred from homology"/>
<feature type="domain" description="Enoyl reductase (ER)" evidence="7">
    <location>
        <begin position="9"/>
        <end position="333"/>
    </location>
</feature>